<reference evidence="14 15" key="1">
    <citation type="submission" date="2019-03" db="EMBL/GenBank/DDBJ databases">
        <authorList>
            <person name="He R.-H."/>
        </authorList>
    </citation>
    <scope>NUCLEOTIDE SEQUENCE [LARGE SCALE GENOMIC DNA]</scope>
    <source>
        <strain evidence="15">SH 714</strain>
    </source>
</reference>
<dbReference type="InterPro" id="IPR036986">
    <property type="entry name" value="S4_RNA-bd_sf"/>
</dbReference>
<dbReference type="Proteomes" id="UP000297975">
    <property type="component" value="Unassembled WGS sequence"/>
</dbReference>
<feature type="short sequence motif" description="'KMSKS' region" evidence="11">
    <location>
        <begin position="233"/>
        <end position="237"/>
    </location>
</feature>
<evidence type="ECO:0000256" key="11">
    <source>
        <dbReference type="HAMAP-Rule" id="MF_02006"/>
    </source>
</evidence>
<dbReference type="FunFam" id="3.40.50.620:FF:000008">
    <property type="entry name" value="Tyrosine--tRNA ligase"/>
    <property type="match status" value="1"/>
</dbReference>
<protein>
    <recommendedName>
        <fullName evidence="11">Tyrosine--tRNA ligase</fullName>
        <ecNumber evidence="11">6.1.1.1</ecNumber>
    </recommendedName>
    <alternativeName>
        <fullName evidence="11">Tyrosyl-tRNA synthetase</fullName>
        <shortName evidence="11">TyrRS</shortName>
    </alternativeName>
</protein>
<dbReference type="SMART" id="SM00363">
    <property type="entry name" value="S4"/>
    <property type="match status" value="1"/>
</dbReference>
<gene>
    <name evidence="11" type="primary">tyrS</name>
    <name evidence="14" type="ORF">E3U55_01330</name>
</gene>
<dbReference type="CDD" id="cd00805">
    <property type="entry name" value="TyrRS_core"/>
    <property type="match status" value="1"/>
</dbReference>
<feature type="binding site" evidence="11">
    <location>
        <position position="34"/>
    </location>
    <ligand>
        <name>L-tyrosine</name>
        <dbReference type="ChEBI" id="CHEBI:58315"/>
    </ligand>
</feature>
<dbReference type="GO" id="GO:0042803">
    <property type="term" value="F:protein homodimerization activity"/>
    <property type="evidence" value="ECO:0007669"/>
    <property type="project" value="UniProtKB-ARBA"/>
</dbReference>
<dbReference type="OrthoDB" id="9804243at2"/>
<dbReference type="RefSeq" id="WP_134338523.1">
    <property type="nucleotide sequence ID" value="NZ_SOPW01000001.1"/>
</dbReference>
<dbReference type="PROSITE" id="PS50889">
    <property type="entry name" value="S4"/>
    <property type="match status" value="1"/>
</dbReference>
<evidence type="ECO:0000256" key="12">
    <source>
        <dbReference type="PROSITE-ProRule" id="PRU00182"/>
    </source>
</evidence>
<comment type="similarity">
    <text evidence="10 11">Belongs to the class-I aminoacyl-tRNA synthetase family. TyrS type 1 subfamily.</text>
</comment>
<evidence type="ECO:0000313" key="14">
    <source>
        <dbReference type="EMBL" id="TFB25063.1"/>
    </source>
</evidence>
<keyword evidence="4 11" id="KW-0547">Nucleotide-binding</keyword>
<dbReference type="SUPFAM" id="SSF52374">
    <property type="entry name" value="Nucleotidylyl transferase"/>
    <property type="match status" value="1"/>
</dbReference>
<comment type="function">
    <text evidence="11">Catalyzes the attachment of tyrosine to tRNA(Tyr) in a two-step reaction: tyrosine is first activated by ATP to form Tyr-AMP and then transferred to the acceptor end of tRNA(Tyr).</text>
</comment>
<dbReference type="InterPro" id="IPR002305">
    <property type="entry name" value="aa-tRNA-synth_Ic"/>
</dbReference>
<evidence type="ECO:0000256" key="2">
    <source>
        <dbReference type="ARBA" id="ARBA00022490"/>
    </source>
</evidence>
<dbReference type="GO" id="GO:0003723">
    <property type="term" value="F:RNA binding"/>
    <property type="evidence" value="ECO:0007669"/>
    <property type="project" value="UniProtKB-KW"/>
</dbReference>
<dbReference type="InterPro" id="IPR024088">
    <property type="entry name" value="Tyr-tRNA-ligase_bac-type"/>
</dbReference>
<dbReference type="FunFam" id="1.10.240.10:FF:000001">
    <property type="entry name" value="Tyrosine--tRNA ligase"/>
    <property type="match status" value="1"/>
</dbReference>
<organism evidence="14 15">
    <name type="scientific">Filobacillus milosensis</name>
    <dbReference type="NCBI Taxonomy" id="94137"/>
    <lineage>
        <taxon>Bacteria</taxon>
        <taxon>Bacillati</taxon>
        <taxon>Bacillota</taxon>
        <taxon>Bacilli</taxon>
        <taxon>Bacillales</taxon>
        <taxon>Bacillaceae</taxon>
        <taxon>Filobacillus</taxon>
    </lineage>
</organism>
<dbReference type="EC" id="6.1.1.1" evidence="11"/>
<keyword evidence="7 11" id="KW-0648">Protein biosynthesis</keyword>
<sequence length="422" mass="48087">MNIIDDLKARGLVNQITNEEGLENHLVENKVSLYCGFDPTGDSLHIGHLLPIIMLKRFQEAGHRPIALVGGGTGMIGDPSGRNEERQLNEASVVEHYSESIKKQISKLIDFNDQEKGAIAVNNLDWLKEMSVIELLRDVGKHFSVNYMLAKDSVESRIEHGISFTEFSYMLLQSLDFQRLNQNENCTLQIGGSDQWGNITAGLELIRRTSEEGEETKAFGLTFPLITKSDGSKFGKTAGGAVWLDPEKTTPYEFYQFWLNVDDRDVIKFIKYFTFLSLDEINDLEKEVEERPEQRVAQRRLAEEMTKLVHDEQALEQAIKISNALFKGEIKELDKNEIEAGFKDVPSFVMEDKEKGLIDLLVEAKISSSKRQAREDIKNGAIYINGDRQQEMQYVVDESDKIDGAFTVIRRGKKKYFLIRHQ</sequence>
<comment type="caution">
    <text evidence="14">The sequence shown here is derived from an EMBL/GenBank/DDBJ whole genome shotgun (WGS) entry which is preliminary data.</text>
</comment>
<dbReference type="InterPro" id="IPR002942">
    <property type="entry name" value="S4_RNA-bd"/>
</dbReference>
<dbReference type="Gene3D" id="1.10.240.10">
    <property type="entry name" value="Tyrosyl-Transfer RNA Synthetase"/>
    <property type="match status" value="1"/>
</dbReference>
<evidence type="ECO:0000256" key="1">
    <source>
        <dbReference type="ARBA" id="ARBA00004496"/>
    </source>
</evidence>
<dbReference type="GO" id="GO:0006437">
    <property type="term" value="P:tyrosyl-tRNA aminoacylation"/>
    <property type="evidence" value="ECO:0007669"/>
    <property type="project" value="UniProtKB-UniRule"/>
</dbReference>
<comment type="subunit">
    <text evidence="11">Homodimer.</text>
</comment>
<evidence type="ECO:0000256" key="7">
    <source>
        <dbReference type="ARBA" id="ARBA00022917"/>
    </source>
</evidence>
<dbReference type="InterPro" id="IPR054608">
    <property type="entry name" value="SYY-like_C"/>
</dbReference>
<feature type="binding site" evidence="11">
    <location>
        <position position="173"/>
    </location>
    <ligand>
        <name>L-tyrosine</name>
        <dbReference type="ChEBI" id="CHEBI:58315"/>
    </ligand>
</feature>
<dbReference type="InterPro" id="IPR002307">
    <property type="entry name" value="Tyr-tRNA-ligase"/>
</dbReference>
<evidence type="ECO:0000256" key="8">
    <source>
        <dbReference type="ARBA" id="ARBA00023146"/>
    </source>
</evidence>
<evidence type="ECO:0000256" key="3">
    <source>
        <dbReference type="ARBA" id="ARBA00022598"/>
    </source>
</evidence>
<dbReference type="HAMAP" id="MF_02006">
    <property type="entry name" value="Tyr_tRNA_synth_type1"/>
    <property type="match status" value="1"/>
</dbReference>
<name>A0A4Y8IVF0_9BACI</name>
<dbReference type="GO" id="GO:0004831">
    <property type="term" value="F:tyrosine-tRNA ligase activity"/>
    <property type="evidence" value="ECO:0007669"/>
    <property type="project" value="UniProtKB-UniRule"/>
</dbReference>
<feature type="binding site" evidence="11">
    <location>
        <position position="169"/>
    </location>
    <ligand>
        <name>L-tyrosine</name>
        <dbReference type="ChEBI" id="CHEBI:58315"/>
    </ligand>
</feature>
<dbReference type="AlphaFoldDB" id="A0A4Y8IVF0"/>
<comment type="catalytic activity">
    <reaction evidence="9 11">
        <text>tRNA(Tyr) + L-tyrosine + ATP = L-tyrosyl-tRNA(Tyr) + AMP + diphosphate + H(+)</text>
        <dbReference type="Rhea" id="RHEA:10220"/>
        <dbReference type="Rhea" id="RHEA-COMP:9706"/>
        <dbReference type="Rhea" id="RHEA-COMP:9707"/>
        <dbReference type="ChEBI" id="CHEBI:15378"/>
        <dbReference type="ChEBI" id="CHEBI:30616"/>
        <dbReference type="ChEBI" id="CHEBI:33019"/>
        <dbReference type="ChEBI" id="CHEBI:58315"/>
        <dbReference type="ChEBI" id="CHEBI:78442"/>
        <dbReference type="ChEBI" id="CHEBI:78536"/>
        <dbReference type="ChEBI" id="CHEBI:456215"/>
        <dbReference type="EC" id="6.1.1.1"/>
    </reaction>
</comment>
<dbReference type="GO" id="GO:0005524">
    <property type="term" value="F:ATP binding"/>
    <property type="evidence" value="ECO:0007669"/>
    <property type="project" value="UniProtKB-UniRule"/>
</dbReference>
<dbReference type="PROSITE" id="PS00178">
    <property type="entry name" value="AA_TRNA_LIGASE_I"/>
    <property type="match status" value="1"/>
</dbReference>
<evidence type="ECO:0000256" key="5">
    <source>
        <dbReference type="ARBA" id="ARBA00022840"/>
    </source>
</evidence>
<keyword evidence="6 12" id="KW-0694">RNA-binding</keyword>
<dbReference type="PANTHER" id="PTHR11766:SF0">
    <property type="entry name" value="TYROSINE--TRNA LIGASE, MITOCHONDRIAL"/>
    <property type="match status" value="1"/>
</dbReference>
<dbReference type="Gene3D" id="3.10.290.10">
    <property type="entry name" value="RNA-binding S4 domain"/>
    <property type="match status" value="1"/>
</dbReference>
<dbReference type="SUPFAM" id="SSF55174">
    <property type="entry name" value="Alpha-L RNA-binding motif"/>
    <property type="match status" value="1"/>
</dbReference>
<comment type="subcellular location">
    <subcellularLocation>
        <location evidence="1 11">Cytoplasm</location>
    </subcellularLocation>
</comment>
<keyword evidence="5 11" id="KW-0067">ATP-binding</keyword>
<evidence type="ECO:0000259" key="13">
    <source>
        <dbReference type="SMART" id="SM00363"/>
    </source>
</evidence>
<dbReference type="InterPro" id="IPR024107">
    <property type="entry name" value="Tyr-tRNA-ligase_bac_1"/>
</dbReference>
<evidence type="ECO:0000313" key="15">
    <source>
        <dbReference type="Proteomes" id="UP000297975"/>
    </source>
</evidence>
<proteinExistence type="inferred from homology"/>
<keyword evidence="8 11" id="KW-0030">Aminoacyl-tRNA synthetase</keyword>
<keyword evidence="2 11" id="KW-0963">Cytoplasm</keyword>
<dbReference type="Gene3D" id="3.40.50.620">
    <property type="entry name" value="HUPs"/>
    <property type="match status" value="1"/>
</dbReference>
<keyword evidence="15" id="KW-1185">Reference proteome</keyword>
<dbReference type="GO" id="GO:0005829">
    <property type="term" value="C:cytosol"/>
    <property type="evidence" value="ECO:0007669"/>
    <property type="project" value="TreeGrafter"/>
</dbReference>
<dbReference type="CDD" id="cd00165">
    <property type="entry name" value="S4"/>
    <property type="match status" value="1"/>
</dbReference>
<dbReference type="InterPro" id="IPR001412">
    <property type="entry name" value="aa-tRNA-synth_I_CS"/>
</dbReference>
<dbReference type="PRINTS" id="PR01040">
    <property type="entry name" value="TRNASYNTHTYR"/>
</dbReference>
<dbReference type="Pfam" id="PF00579">
    <property type="entry name" value="tRNA-synt_1b"/>
    <property type="match status" value="1"/>
</dbReference>
<feature type="binding site" evidence="11">
    <location>
        <position position="236"/>
    </location>
    <ligand>
        <name>ATP</name>
        <dbReference type="ChEBI" id="CHEBI:30616"/>
    </ligand>
</feature>
<dbReference type="EMBL" id="SOPW01000001">
    <property type="protein sequence ID" value="TFB25063.1"/>
    <property type="molecule type" value="Genomic_DNA"/>
</dbReference>
<accession>A0A4Y8IVF0</accession>
<dbReference type="PANTHER" id="PTHR11766">
    <property type="entry name" value="TYROSYL-TRNA SYNTHETASE"/>
    <property type="match status" value="1"/>
</dbReference>
<dbReference type="InterPro" id="IPR014729">
    <property type="entry name" value="Rossmann-like_a/b/a_fold"/>
</dbReference>
<evidence type="ECO:0000256" key="10">
    <source>
        <dbReference type="ARBA" id="ARBA00060965"/>
    </source>
</evidence>
<keyword evidence="3 11" id="KW-0436">Ligase</keyword>
<evidence type="ECO:0000256" key="9">
    <source>
        <dbReference type="ARBA" id="ARBA00048248"/>
    </source>
</evidence>
<dbReference type="NCBIfam" id="TIGR00234">
    <property type="entry name" value="tyrS"/>
    <property type="match status" value="1"/>
</dbReference>
<dbReference type="Pfam" id="PF22421">
    <property type="entry name" value="SYY_C-terminal"/>
    <property type="match status" value="1"/>
</dbReference>
<evidence type="ECO:0000256" key="4">
    <source>
        <dbReference type="ARBA" id="ARBA00022741"/>
    </source>
</evidence>
<feature type="short sequence motif" description="'HIGH' region" evidence="11">
    <location>
        <begin position="39"/>
        <end position="48"/>
    </location>
</feature>
<evidence type="ECO:0000256" key="6">
    <source>
        <dbReference type="ARBA" id="ARBA00022884"/>
    </source>
</evidence>
<feature type="domain" description="RNA-binding S4" evidence="13">
    <location>
        <begin position="355"/>
        <end position="417"/>
    </location>
</feature>